<comment type="similarity">
    <text evidence="2 6">Belongs to the FAD-dependent glycerol-3-phosphate dehydrogenase family.</text>
</comment>
<dbReference type="PANTHER" id="PTHR11985:SF15">
    <property type="entry name" value="GLYCEROL-3-PHOSPHATE DEHYDROGENASE, MITOCHONDRIAL"/>
    <property type="match status" value="1"/>
</dbReference>
<evidence type="ECO:0000256" key="2">
    <source>
        <dbReference type="ARBA" id="ARBA00007330"/>
    </source>
</evidence>
<dbReference type="KEGG" id="gai:IMCC3135_02310"/>
<feature type="domain" description="FAD dependent oxidoreductase" evidence="7">
    <location>
        <begin position="5"/>
        <end position="325"/>
    </location>
</feature>
<protein>
    <recommendedName>
        <fullName evidence="6">Glycerol-3-phosphate dehydrogenase</fullName>
        <ecNumber evidence="6">1.1.5.3</ecNumber>
    </recommendedName>
</protein>
<dbReference type="EMBL" id="CP018632">
    <property type="protein sequence ID" value="ASJ70576.1"/>
    <property type="molecule type" value="Genomic_DNA"/>
</dbReference>
<dbReference type="InterPro" id="IPR000447">
    <property type="entry name" value="G3P_DH_FAD-dep"/>
</dbReference>
<evidence type="ECO:0000259" key="8">
    <source>
        <dbReference type="Pfam" id="PF16901"/>
    </source>
</evidence>
<evidence type="ECO:0000256" key="3">
    <source>
        <dbReference type="ARBA" id="ARBA00022630"/>
    </source>
</evidence>
<keyword evidence="3 6" id="KW-0285">Flavoprotein</keyword>
<dbReference type="AlphaFoldDB" id="A0A2Z2NH08"/>
<dbReference type="SUPFAM" id="SSF51905">
    <property type="entry name" value="FAD/NAD(P)-binding domain"/>
    <property type="match status" value="1"/>
</dbReference>
<dbReference type="PANTHER" id="PTHR11985">
    <property type="entry name" value="GLYCEROL-3-PHOSPHATE DEHYDROGENASE"/>
    <property type="match status" value="1"/>
</dbReference>
<dbReference type="Gene3D" id="3.50.50.60">
    <property type="entry name" value="FAD/NAD(P)-binding domain"/>
    <property type="match status" value="1"/>
</dbReference>
<evidence type="ECO:0000259" key="7">
    <source>
        <dbReference type="Pfam" id="PF01266"/>
    </source>
</evidence>
<evidence type="ECO:0000256" key="5">
    <source>
        <dbReference type="ARBA" id="ARBA00023002"/>
    </source>
</evidence>
<sequence>MSIFDLVVIGGGVNGAGIARDAAGRGLKVLLCEKDDFAQHTSSSSSKLIHGGLRYLEYYDFKLVRHALNEREVLLRAAPHIIWPLRFILPHHKALRPRWLIRIGLFLYDNLGGRKLLPASNSVDLTTHLSGAALKKEFKSGFEYSDCWVQDARLVVLNVMDAQARGCDVRVRCECTDIIRDEGQWQVKLQDHLTGKSDTVTARAIVNASGPWVEKTLDLDEEHESRYGVRLVKGSHVVVPKLFDHPYTYIFQNADNRILFAIPYENDFTLLGTTDVEIEGEPGTEVIEQDEIDYICRNASEYFDTPVSPEQVVWTYTGVRPLYDDASENASKVTRDYKLDLDTRTGAPLLSVYGGKITTFRKLAEETVDMLKSPLGFNEGAWTASESLPGGDIPDADFAGFLAQCQDKYAWMDDVVLLDYARNYGTCISVLVGKAGNMQQLGHHFGGPLYQAEVEYLIAHEYARSAADILWRRSKKGLHTPKGTEEILQQWIDQHYDFATTIDQLATVS</sequence>
<dbReference type="Gene3D" id="3.30.9.10">
    <property type="entry name" value="D-Amino Acid Oxidase, subunit A, domain 2"/>
    <property type="match status" value="1"/>
</dbReference>
<comment type="cofactor">
    <cofactor evidence="1 6">
        <name>FAD</name>
        <dbReference type="ChEBI" id="CHEBI:57692"/>
    </cofactor>
</comment>
<keyword evidence="10" id="KW-1185">Reference proteome</keyword>
<dbReference type="InterPro" id="IPR036188">
    <property type="entry name" value="FAD/NAD-bd_sf"/>
</dbReference>
<accession>A0A2Z2NH08</accession>
<evidence type="ECO:0000256" key="1">
    <source>
        <dbReference type="ARBA" id="ARBA00001974"/>
    </source>
</evidence>
<evidence type="ECO:0000313" key="10">
    <source>
        <dbReference type="Proteomes" id="UP000250079"/>
    </source>
</evidence>
<dbReference type="NCBIfam" id="NF009906">
    <property type="entry name" value="PRK13369.1"/>
    <property type="match status" value="1"/>
</dbReference>
<dbReference type="GO" id="GO:0004368">
    <property type="term" value="F:glycerol-3-phosphate dehydrogenase (quinone) activity"/>
    <property type="evidence" value="ECO:0007669"/>
    <property type="project" value="UniProtKB-EC"/>
</dbReference>
<feature type="domain" description="Alpha-glycerophosphate oxidase C-terminal" evidence="8">
    <location>
        <begin position="383"/>
        <end position="492"/>
    </location>
</feature>
<dbReference type="OrthoDB" id="9766796at2"/>
<name>A0A2Z2NH08_9GAMM</name>
<dbReference type="SUPFAM" id="SSF54373">
    <property type="entry name" value="FAD-linked reductases, C-terminal domain"/>
    <property type="match status" value="1"/>
</dbReference>
<dbReference type="InterPro" id="IPR006076">
    <property type="entry name" value="FAD-dep_OxRdtase"/>
</dbReference>
<dbReference type="Gene3D" id="1.10.8.870">
    <property type="entry name" value="Alpha-glycerophosphate oxidase, cap domain"/>
    <property type="match status" value="1"/>
</dbReference>
<dbReference type="InterPro" id="IPR038299">
    <property type="entry name" value="DAO_C_sf"/>
</dbReference>
<organism evidence="9 10">
    <name type="scientific">Granulosicoccus antarcticus IMCC3135</name>
    <dbReference type="NCBI Taxonomy" id="1192854"/>
    <lineage>
        <taxon>Bacteria</taxon>
        <taxon>Pseudomonadati</taxon>
        <taxon>Pseudomonadota</taxon>
        <taxon>Gammaproteobacteria</taxon>
        <taxon>Chromatiales</taxon>
        <taxon>Granulosicoccaceae</taxon>
        <taxon>Granulosicoccus</taxon>
    </lineage>
</organism>
<dbReference type="InterPro" id="IPR031656">
    <property type="entry name" value="DAO_C"/>
</dbReference>
<dbReference type="Pfam" id="PF01266">
    <property type="entry name" value="DAO"/>
    <property type="match status" value="1"/>
</dbReference>
<reference evidence="9 10" key="1">
    <citation type="submission" date="2016-12" db="EMBL/GenBank/DDBJ databases">
        <authorList>
            <person name="Song W.-J."/>
            <person name="Kurnit D.M."/>
        </authorList>
    </citation>
    <scope>NUCLEOTIDE SEQUENCE [LARGE SCALE GENOMIC DNA]</scope>
    <source>
        <strain evidence="9 10">IMCC3135</strain>
    </source>
</reference>
<evidence type="ECO:0000313" key="9">
    <source>
        <dbReference type="EMBL" id="ASJ70576.1"/>
    </source>
</evidence>
<comment type="catalytic activity">
    <reaction evidence="6">
        <text>a quinone + sn-glycerol 3-phosphate = dihydroxyacetone phosphate + a quinol</text>
        <dbReference type="Rhea" id="RHEA:18977"/>
        <dbReference type="ChEBI" id="CHEBI:24646"/>
        <dbReference type="ChEBI" id="CHEBI:57597"/>
        <dbReference type="ChEBI" id="CHEBI:57642"/>
        <dbReference type="ChEBI" id="CHEBI:132124"/>
        <dbReference type="EC" id="1.1.5.3"/>
    </reaction>
</comment>
<dbReference type="PRINTS" id="PR01001">
    <property type="entry name" value="FADG3PDH"/>
</dbReference>
<proteinExistence type="inferred from homology"/>
<dbReference type="Pfam" id="PF16901">
    <property type="entry name" value="DAO_C"/>
    <property type="match status" value="1"/>
</dbReference>
<dbReference type="EC" id="1.1.5.3" evidence="6"/>
<evidence type="ECO:0000256" key="6">
    <source>
        <dbReference type="RuleBase" id="RU361217"/>
    </source>
</evidence>
<gene>
    <name evidence="9" type="primary">glpD_1</name>
    <name evidence="9" type="ORF">IMCC3135_02310</name>
</gene>
<dbReference type="GO" id="GO:0009331">
    <property type="term" value="C:glycerol-3-phosphate dehydrogenase (FAD) complex"/>
    <property type="evidence" value="ECO:0007669"/>
    <property type="project" value="UniProtKB-UniRule"/>
</dbReference>
<dbReference type="NCBIfam" id="NF008899">
    <property type="entry name" value="PRK12266.1"/>
    <property type="match status" value="1"/>
</dbReference>
<dbReference type="RefSeq" id="WP_088916105.1">
    <property type="nucleotide sequence ID" value="NZ_CP018632.1"/>
</dbReference>
<keyword evidence="5 6" id="KW-0560">Oxidoreductase</keyword>
<keyword evidence="4" id="KW-0274">FAD</keyword>
<evidence type="ECO:0000256" key="4">
    <source>
        <dbReference type="ARBA" id="ARBA00022827"/>
    </source>
</evidence>
<dbReference type="Proteomes" id="UP000250079">
    <property type="component" value="Chromosome"/>
</dbReference>
<dbReference type="GO" id="GO:0046168">
    <property type="term" value="P:glycerol-3-phosphate catabolic process"/>
    <property type="evidence" value="ECO:0007669"/>
    <property type="project" value="TreeGrafter"/>
</dbReference>
<dbReference type="PROSITE" id="PS00977">
    <property type="entry name" value="FAD_G3PDH_1"/>
    <property type="match status" value="1"/>
</dbReference>